<comment type="caution">
    <text evidence="1">The sequence shown here is derived from an EMBL/GenBank/DDBJ whole genome shotgun (WGS) entry which is preliminary data.</text>
</comment>
<dbReference type="EMBL" id="AXCW01000032">
    <property type="protein sequence ID" value="EYR64437.1"/>
    <property type="molecule type" value="Genomic_DNA"/>
</dbReference>
<gene>
    <name evidence="1" type="ORF">N866_10880</name>
</gene>
<dbReference type="RefSeq" id="WP_034223351.1">
    <property type="nucleotide sequence ID" value="NZ_AXCW01000032.1"/>
</dbReference>
<sequence length="211" mass="22285">MFVITADQQGSRRVGDRVDDLLARLAAWQEGRAGVVRGFERTVGDEVQCVLEDADAAVDVALLLLRWGGWSVGIGAGPVDQPLPEHARAGSGPAFVLARSAVEKAKTRGRPVPLAVDGTVPHEADDAEAVLTLLGVLRERRTTSGWEAVDALTAAGATATQERVAEDLGITQQAVSQRLRTALWAEEQAARPAAARLLRRAQGPHHQGAGA</sequence>
<protein>
    <recommendedName>
        <fullName evidence="3">MarR family transcriptional regulator</fullName>
    </recommendedName>
</protein>
<evidence type="ECO:0008006" key="3">
    <source>
        <dbReference type="Google" id="ProtNLM"/>
    </source>
</evidence>
<dbReference type="Gene3D" id="1.10.10.10">
    <property type="entry name" value="Winged helix-like DNA-binding domain superfamily/Winged helix DNA-binding domain"/>
    <property type="match status" value="1"/>
</dbReference>
<evidence type="ECO:0000313" key="1">
    <source>
        <dbReference type="EMBL" id="EYR64437.1"/>
    </source>
</evidence>
<dbReference type="OrthoDB" id="5184241at2"/>
<proteinExistence type="predicted"/>
<accession>A0A021VZE6</accession>
<dbReference type="Proteomes" id="UP000019753">
    <property type="component" value="Unassembled WGS sequence"/>
</dbReference>
<name>A0A021VZE6_9CELL</name>
<evidence type="ECO:0000313" key="2">
    <source>
        <dbReference type="Proteomes" id="UP000019753"/>
    </source>
</evidence>
<dbReference type="AlphaFoldDB" id="A0A021VZE6"/>
<organism evidence="1 2">
    <name type="scientific">Actinotalea ferrariae CF5-4</name>
    <dbReference type="NCBI Taxonomy" id="948458"/>
    <lineage>
        <taxon>Bacteria</taxon>
        <taxon>Bacillati</taxon>
        <taxon>Actinomycetota</taxon>
        <taxon>Actinomycetes</taxon>
        <taxon>Micrococcales</taxon>
        <taxon>Cellulomonadaceae</taxon>
        <taxon>Actinotalea</taxon>
    </lineage>
</organism>
<reference evidence="1 2" key="1">
    <citation type="submission" date="2014-01" db="EMBL/GenBank/DDBJ databases">
        <title>Actinotalea ferrariae CF5-4.</title>
        <authorList>
            <person name="Chen F."/>
            <person name="Li Y."/>
            <person name="Wang G."/>
        </authorList>
    </citation>
    <scope>NUCLEOTIDE SEQUENCE [LARGE SCALE GENOMIC DNA]</scope>
    <source>
        <strain evidence="1 2">CF5-4</strain>
    </source>
</reference>
<dbReference type="InterPro" id="IPR036388">
    <property type="entry name" value="WH-like_DNA-bd_sf"/>
</dbReference>
<keyword evidence="2" id="KW-1185">Reference proteome</keyword>